<evidence type="ECO:0000256" key="2">
    <source>
        <dbReference type="ARBA" id="ARBA00004173"/>
    </source>
</evidence>
<dbReference type="EMBL" id="CAJFCJ010000009">
    <property type="protein sequence ID" value="CAD5119218.1"/>
    <property type="molecule type" value="Genomic_DNA"/>
</dbReference>
<dbReference type="OrthoDB" id="276296at2759"/>
<evidence type="ECO:0000256" key="5">
    <source>
        <dbReference type="ARBA" id="ARBA00022660"/>
    </source>
</evidence>
<keyword evidence="12" id="KW-1185">Reference proteome</keyword>
<evidence type="ECO:0000313" key="12">
    <source>
        <dbReference type="Proteomes" id="UP000549394"/>
    </source>
</evidence>
<keyword evidence="8" id="KW-0496">Mitochondrion</keyword>
<evidence type="ECO:0000256" key="10">
    <source>
        <dbReference type="SAM" id="MobiDB-lite"/>
    </source>
</evidence>
<evidence type="ECO:0000256" key="4">
    <source>
        <dbReference type="ARBA" id="ARBA00022448"/>
    </source>
</evidence>
<dbReference type="Proteomes" id="UP000549394">
    <property type="component" value="Unassembled WGS sequence"/>
</dbReference>
<keyword evidence="9" id="KW-1015">Disulfide bond</keyword>
<keyword evidence="4" id="KW-0813">Transport</keyword>
<dbReference type="GO" id="GO:0006120">
    <property type="term" value="P:mitochondrial electron transport, NADH to ubiquinone"/>
    <property type="evidence" value="ECO:0007669"/>
    <property type="project" value="InterPro"/>
</dbReference>
<dbReference type="PANTHER" id="PTHR13344:SF0">
    <property type="entry name" value="NADH DEHYDROGENASE [UBIQUINONE] 1 ALPHA SUBCOMPLEX SUBUNIT 8"/>
    <property type="match status" value="1"/>
</dbReference>
<organism evidence="11 12">
    <name type="scientific">Dimorphilus gyrociliatus</name>
    <dbReference type="NCBI Taxonomy" id="2664684"/>
    <lineage>
        <taxon>Eukaryota</taxon>
        <taxon>Metazoa</taxon>
        <taxon>Spiralia</taxon>
        <taxon>Lophotrochozoa</taxon>
        <taxon>Annelida</taxon>
        <taxon>Polychaeta</taxon>
        <taxon>Polychaeta incertae sedis</taxon>
        <taxon>Dinophilidae</taxon>
        <taxon>Dimorphilus</taxon>
    </lineage>
</organism>
<comment type="function">
    <text evidence="1">Accessory subunit of the mitochondrial membrane respiratory chain NADH dehydrogenase (Complex I), that is believed not to be involved in catalysis. Complex I functions in the transfer of electrons from NADH to the respiratory chain. The immediate electron acceptor for the enzyme is believed to be ubiquinone.</text>
</comment>
<keyword evidence="6" id="KW-0677">Repeat</keyword>
<evidence type="ECO:0000256" key="6">
    <source>
        <dbReference type="ARBA" id="ARBA00022737"/>
    </source>
</evidence>
<evidence type="ECO:0000313" key="11">
    <source>
        <dbReference type="EMBL" id="CAD5119218.1"/>
    </source>
</evidence>
<protein>
    <submittedName>
        <fullName evidence="11">DgyrCDS7850</fullName>
    </submittedName>
</protein>
<dbReference type="InterPro" id="IPR016680">
    <property type="entry name" value="NDUFA8"/>
</dbReference>
<name>A0A7I8VU12_9ANNE</name>
<sequence>MPFTEEEWLPTLDELEVDEINMSSAPLKAGAHYFGKYCEKDCKEYMLCSSEEKDPRKCLKYGKRVTRCAINLYTQIRENCAEEFTKYWQCIDHADVNMNLSWCQATQAIFDQCMKEKLNFERPKLGYLSKTKVLDSSRPRPQRNLPLPDPVPELPDSADLPASETSDKRKFGRATGTFWNVLW</sequence>
<comment type="subcellular location">
    <subcellularLocation>
        <location evidence="2">Mitochondrion</location>
    </subcellularLocation>
</comment>
<reference evidence="11 12" key="1">
    <citation type="submission" date="2020-08" db="EMBL/GenBank/DDBJ databases">
        <authorList>
            <person name="Hejnol A."/>
        </authorList>
    </citation>
    <scope>NUCLEOTIDE SEQUENCE [LARGE SCALE GENOMIC DNA]</scope>
</reference>
<evidence type="ECO:0000256" key="3">
    <source>
        <dbReference type="ARBA" id="ARBA00010705"/>
    </source>
</evidence>
<accession>A0A7I8VU12</accession>
<keyword evidence="7" id="KW-0249">Electron transport</keyword>
<proteinExistence type="inferred from homology"/>
<dbReference type="AlphaFoldDB" id="A0A7I8VU12"/>
<evidence type="ECO:0000256" key="1">
    <source>
        <dbReference type="ARBA" id="ARBA00003195"/>
    </source>
</evidence>
<evidence type="ECO:0000256" key="8">
    <source>
        <dbReference type="ARBA" id="ARBA00023128"/>
    </source>
</evidence>
<keyword evidence="5" id="KW-0679">Respiratory chain</keyword>
<evidence type="ECO:0000256" key="7">
    <source>
        <dbReference type="ARBA" id="ARBA00022982"/>
    </source>
</evidence>
<comment type="similarity">
    <text evidence="3">Belongs to the complex I NDUFA8 subunit family.</text>
</comment>
<evidence type="ECO:0000256" key="9">
    <source>
        <dbReference type="ARBA" id="ARBA00023157"/>
    </source>
</evidence>
<gene>
    <name evidence="11" type="ORF">DGYR_LOCUS7490</name>
</gene>
<dbReference type="GO" id="GO:0005739">
    <property type="term" value="C:mitochondrion"/>
    <property type="evidence" value="ECO:0007669"/>
    <property type="project" value="UniProtKB-SubCell"/>
</dbReference>
<dbReference type="PANTHER" id="PTHR13344">
    <property type="entry name" value="NADH-UBIQUINONE OXIDOREDUCTASE"/>
    <property type="match status" value="1"/>
</dbReference>
<feature type="region of interest" description="Disordered" evidence="10">
    <location>
        <begin position="135"/>
        <end position="168"/>
    </location>
</feature>
<comment type="caution">
    <text evidence="11">The sequence shown here is derived from an EMBL/GenBank/DDBJ whole genome shotgun (WGS) entry which is preliminary data.</text>
</comment>